<dbReference type="CDD" id="cd13578">
    <property type="entry name" value="PBP2_Bug27"/>
    <property type="match status" value="1"/>
</dbReference>
<comment type="similarity">
    <text evidence="1">Belongs to the UPF0065 (bug) family.</text>
</comment>
<dbReference type="PANTHER" id="PTHR42928:SF5">
    <property type="entry name" value="BLR1237 PROTEIN"/>
    <property type="match status" value="1"/>
</dbReference>
<dbReference type="Pfam" id="PF03401">
    <property type="entry name" value="TctC"/>
    <property type="match status" value="1"/>
</dbReference>
<sequence length="350" mass="35732">MRSNRVQSLRVLTADGAAPASATRRAALAGALALAGVLAAAAPPAAQAAAYPDKPIRLIVPYPPGGATDVIGRVAAQALGQELNQSVVVENRAGATGNIGAAAVAAAPPDGYTLLMGALTSHSINAALYGSKVPYDLQKSFAPVSMLGRVPLVFVVNPQVPAKNLQELIALAKSKPGQLTFASSGNGSPQHLAGELFKVAAGVDMLHVPYRGSGPAMTDLVGGQVLTMIETAPAAQPQIKAGNLRPLAAASATRIPTLPDLPTASEAGLQGFEVSSMFGILAPAGTPPAVVDKLNGALKKVLSSDAVKKQMLEQGVIAEYATPQGTAQEIKAEIDKWTMVIQKANIKPEQ</sequence>
<dbReference type="SUPFAM" id="SSF53850">
    <property type="entry name" value="Periplasmic binding protein-like II"/>
    <property type="match status" value="1"/>
</dbReference>
<protein>
    <submittedName>
        <fullName evidence="3">MFS transporter</fullName>
    </submittedName>
</protein>
<keyword evidence="4" id="KW-1185">Reference proteome</keyword>
<dbReference type="RefSeq" id="WP_094856339.1">
    <property type="nucleotide sequence ID" value="NZ_NEVM01000005.1"/>
</dbReference>
<feature type="chain" id="PRO_5013057096" evidence="2">
    <location>
        <begin position="49"/>
        <end position="350"/>
    </location>
</feature>
<comment type="caution">
    <text evidence="3">The sequence shown here is derived from an EMBL/GenBank/DDBJ whole genome shotgun (WGS) entry which is preliminary data.</text>
</comment>
<dbReference type="Proteomes" id="UP000216020">
    <property type="component" value="Unassembled WGS sequence"/>
</dbReference>
<dbReference type="PIRSF" id="PIRSF017082">
    <property type="entry name" value="YflP"/>
    <property type="match status" value="1"/>
</dbReference>
<dbReference type="InterPro" id="IPR006311">
    <property type="entry name" value="TAT_signal"/>
</dbReference>
<gene>
    <name evidence="3" type="ORF">CAL29_29210</name>
</gene>
<evidence type="ECO:0000313" key="3">
    <source>
        <dbReference type="EMBL" id="OZI31934.1"/>
    </source>
</evidence>
<dbReference type="PROSITE" id="PS51318">
    <property type="entry name" value="TAT"/>
    <property type="match status" value="1"/>
</dbReference>
<feature type="signal peptide" evidence="2">
    <location>
        <begin position="1"/>
        <end position="48"/>
    </location>
</feature>
<evidence type="ECO:0000256" key="1">
    <source>
        <dbReference type="ARBA" id="ARBA00006987"/>
    </source>
</evidence>
<dbReference type="InterPro" id="IPR042100">
    <property type="entry name" value="Bug_dom1"/>
</dbReference>
<accession>A0A261S3K6</accession>
<dbReference type="Gene3D" id="3.40.190.150">
    <property type="entry name" value="Bordetella uptake gene, domain 1"/>
    <property type="match status" value="1"/>
</dbReference>
<dbReference type="EMBL" id="NEVM01000005">
    <property type="protein sequence ID" value="OZI31934.1"/>
    <property type="molecule type" value="Genomic_DNA"/>
</dbReference>
<reference evidence="4" key="1">
    <citation type="submission" date="2017-05" db="EMBL/GenBank/DDBJ databases">
        <title>Complete and WGS of Bordetella genogroups.</title>
        <authorList>
            <person name="Spilker T."/>
            <person name="Lipuma J."/>
        </authorList>
    </citation>
    <scope>NUCLEOTIDE SEQUENCE [LARGE SCALE GENOMIC DNA]</scope>
    <source>
        <strain evidence="4">AU16122</strain>
    </source>
</reference>
<dbReference type="InterPro" id="IPR005064">
    <property type="entry name" value="BUG"/>
</dbReference>
<proteinExistence type="inferred from homology"/>
<evidence type="ECO:0000256" key="2">
    <source>
        <dbReference type="SAM" id="SignalP"/>
    </source>
</evidence>
<evidence type="ECO:0000313" key="4">
    <source>
        <dbReference type="Proteomes" id="UP000216020"/>
    </source>
</evidence>
<dbReference type="AlphaFoldDB" id="A0A261S3K6"/>
<dbReference type="Gene3D" id="3.40.190.10">
    <property type="entry name" value="Periplasmic binding protein-like II"/>
    <property type="match status" value="1"/>
</dbReference>
<dbReference type="PANTHER" id="PTHR42928">
    <property type="entry name" value="TRICARBOXYLATE-BINDING PROTEIN"/>
    <property type="match status" value="1"/>
</dbReference>
<dbReference type="OrthoDB" id="8678477at2"/>
<name>A0A261S3K6_9BORD</name>
<keyword evidence="2" id="KW-0732">Signal</keyword>
<organism evidence="3 4">
    <name type="scientific">Bordetella genomosp. 10</name>
    <dbReference type="NCBI Taxonomy" id="1416804"/>
    <lineage>
        <taxon>Bacteria</taxon>
        <taxon>Pseudomonadati</taxon>
        <taxon>Pseudomonadota</taxon>
        <taxon>Betaproteobacteria</taxon>
        <taxon>Burkholderiales</taxon>
        <taxon>Alcaligenaceae</taxon>
        <taxon>Bordetella</taxon>
    </lineage>
</organism>